<dbReference type="InterPro" id="IPR029058">
    <property type="entry name" value="AB_hydrolase_fold"/>
</dbReference>
<organism evidence="2 3">
    <name type="scientific">Ramlibacter algicola</name>
    <dbReference type="NCBI Taxonomy" id="2795217"/>
    <lineage>
        <taxon>Bacteria</taxon>
        <taxon>Pseudomonadati</taxon>
        <taxon>Pseudomonadota</taxon>
        <taxon>Betaproteobacteria</taxon>
        <taxon>Burkholderiales</taxon>
        <taxon>Comamonadaceae</taxon>
        <taxon>Ramlibacter</taxon>
    </lineage>
</organism>
<gene>
    <name evidence="2" type="ORF">I8E28_14540</name>
</gene>
<keyword evidence="3" id="KW-1185">Reference proteome</keyword>
<dbReference type="Gene3D" id="3.40.50.1820">
    <property type="entry name" value="alpha/beta hydrolase"/>
    <property type="match status" value="1"/>
</dbReference>
<dbReference type="GO" id="GO:0016787">
    <property type="term" value="F:hydrolase activity"/>
    <property type="evidence" value="ECO:0007669"/>
    <property type="project" value="UniProtKB-KW"/>
</dbReference>
<dbReference type="InterPro" id="IPR002925">
    <property type="entry name" value="Dienelactn_hydro"/>
</dbReference>
<feature type="domain" description="Dienelactone hydrolase" evidence="1">
    <location>
        <begin position="16"/>
        <end position="240"/>
    </location>
</feature>
<dbReference type="PANTHER" id="PTHR46623:SF10">
    <property type="entry name" value="CARBOXYMETHYLENEBUTENOLIDASE HOMOLOG"/>
    <property type="match status" value="1"/>
</dbReference>
<evidence type="ECO:0000313" key="3">
    <source>
        <dbReference type="Proteomes" id="UP000617041"/>
    </source>
</evidence>
<protein>
    <submittedName>
        <fullName evidence="2">Dienelactone hydrolase family protein</fullName>
    </submittedName>
</protein>
<reference evidence="2" key="1">
    <citation type="submission" date="2020-12" db="EMBL/GenBank/DDBJ databases">
        <title>Ramlibacter sp. nov., isolated from a freshwater alga, Cryptomonas.</title>
        <authorList>
            <person name="Kim H.M."/>
            <person name="Jeon C.O."/>
        </authorList>
    </citation>
    <scope>NUCLEOTIDE SEQUENCE</scope>
    <source>
        <strain evidence="2">CrO1</strain>
    </source>
</reference>
<keyword evidence="2" id="KW-0378">Hydrolase</keyword>
<accession>A0A934Q0I3</accession>
<dbReference type="Proteomes" id="UP000617041">
    <property type="component" value="Unassembled WGS sequence"/>
</dbReference>
<proteinExistence type="predicted"/>
<dbReference type="SUPFAM" id="SSF53474">
    <property type="entry name" value="alpha/beta-Hydrolases"/>
    <property type="match status" value="1"/>
</dbReference>
<dbReference type="PANTHER" id="PTHR46623">
    <property type="entry name" value="CARBOXYMETHYLENEBUTENOLIDASE-RELATED"/>
    <property type="match status" value="1"/>
</dbReference>
<sequence length="245" mass="27785">MIEHHIDLPTVDGDMNSFVVHPDEGGPHPVVLFYMDAPGKREELHDMARRIASVGYFVVLPNLYYRRSRDFQLRERTPEGMKPMFELMHSLGNGMVVRDTHAMLRYVDEHPAADASRVGAVGYCMSGPFVFAAAADLPERIACIAALHPANMVTSADDSPHRLCPKIRCETYVGCAEIDKWCPPADAAALELAMKNAGMNYRLEWYLGAEHGFTFPLRQGVYDKSSAERHWERLFAMFERNLKRR</sequence>
<dbReference type="InterPro" id="IPR051049">
    <property type="entry name" value="Dienelactone_hydrolase-like"/>
</dbReference>
<comment type="caution">
    <text evidence="2">The sequence shown here is derived from an EMBL/GenBank/DDBJ whole genome shotgun (WGS) entry which is preliminary data.</text>
</comment>
<dbReference type="EMBL" id="JAEDAO010000001">
    <property type="protein sequence ID" value="MBK0393814.1"/>
    <property type="molecule type" value="Genomic_DNA"/>
</dbReference>
<evidence type="ECO:0000313" key="2">
    <source>
        <dbReference type="EMBL" id="MBK0393814.1"/>
    </source>
</evidence>
<evidence type="ECO:0000259" key="1">
    <source>
        <dbReference type="Pfam" id="PF01738"/>
    </source>
</evidence>
<dbReference type="AlphaFoldDB" id="A0A934Q0I3"/>
<dbReference type="Pfam" id="PF01738">
    <property type="entry name" value="DLH"/>
    <property type="match status" value="1"/>
</dbReference>
<name>A0A934Q0I3_9BURK</name>
<dbReference type="RefSeq" id="WP_200788759.1">
    <property type="nucleotide sequence ID" value="NZ_JAEDAO010000001.1"/>
</dbReference>